<reference evidence="3" key="1">
    <citation type="journal article" date="2023" name="G3 (Bethesda)">
        <title>A reference genome for the long-term kleptoplast-retaining sea slug Elysia crispata morphotype clarki.</title>
        <authorList>
            <person name="Eastman K.E."/>
            <person name="Pendleton A.L."/>
            <person name="Shaikh M.A."/>
            <person name="Suttiyut T."/>
            <person name="Ogas R."/>
            <person name="Tomko P."/>
            <person name="Gavelis G."/>
            <person name="Widhalm J.R."/>
            <person name="Wisecaver J.H."/>
        </authorList>
    </citation>
    <scope>NUCLEOTIDE SEQUENCE</scope>
    <source>
        <strain evidence="3">ECLA1</strain>
    </source>
</reference>
<feature type="signal peptide" evidence="2">
    <location>
        <begin position="1"/>
        <end position="24"/>
    </location>
</feature>
<name>A0AAE0ZB44_9GAST</name>
<dbReference type="Proteomes" id="UP001283361">
    <property type="component" value="Unassembled WGS sequence"/>
</dbReference>
<gene>
    <name evidence="3" type="ORF">RRG08_002253</name>
</gene>
<proteinExistence type="predicted"/>
<keyword evidence="2" id="KW-0732">Signal</keyword>
<comment type="caution">
    <text evidence="3">The sequence shown here is derived from an EMBL/GenBank/DDBJ whole genome shotgun (WGS) entry which is preliminary data.</text>
</comment>
<sequence>MTLHITYIPLLYCLLYYRTSSGRAKDIFLGSKILTTDLQSADADSKDEHFTQDSSHHDTSSQLDSKEKTEWASVSLSTGQYGHRSHLHVDSIFPPWRDIPQQHRRHHGPQRHFTKRNDQEIHRLCSTSNFRPGQIRHNHRSYHKVPFFRHNTDNNKECLFRNEAEVRQLLPGAFLSHQELEEMLPFHNLKMLGHERTSGRSYDHPIKLSKMVALPHTHSSFNAETVTSFKCGTCFTEIAYDVFHEITDVNGIIHQVINFNNAFQFIPVGRCRNELSACGGGQGATCRQVYRAHWSFVFSNESGARLVPHEVPSHCECMNIATAEHQGGERSRLSASEKRL</sequence>
<feature type="chain" id="PRO_5042048833" evidence="2">
    <location>
        <begin position="25"/>
        <end position="340"/>
    </location>
</feature>
<dbReference type="EMBL" id="JAWDGP010004263">
    <property type="protein sequence ID" value="KAK3766010.1"/>
    <property type="molecule type" value="Genomic_DNA"/>
</dbReference>
<dbReference type="Gene3D" id="2.10.90.10">
    <property type="entry name" value="Cystine-knot cytokines"/>
    <property type="match status" value="1"/>
</dbReference>
<evidence type="ECO:0000256" key="2">
    <source>
        <dbReference type="SAM" id="SignalP"/>
    </source>
</evidence>
<keyword evidence="4" id="KW-1185">Reference proteome</keyword>
<evidence type="ECO:0000313" key="4">
    <source>
        <dbReference type="Proteomes" id="UP001283361"/>
    </source>
</evidence>
<organism evidence="3 4">
    <name type="scientific">Elysia crispata</name>
    <name type="common">lettuce slug</name>
    <dbReference type="NCBI Taxonomy" id="231223"/>
    <lineage>
        <taxon>Eukaryota</taxon>
        <taxon>Metazoa</taxon>
        <taxon>Spiralia</taxon>
        <taxon>Lophotrochozoa</taxon>
        <taxon>Mollusca</taxon>
        <taxon>Gastropoda</taxon>
        <taxon>Heterobranchia</taxon>
        <taxon>Euthyneura</taxon>
        <taxon>Panpulmonata</taxon>
        <taxon>Sacoglossa</taxon>
        <taxon>Placobranchoidea</taxon>
        <taxon>Plakobranchidae</taxon>
        <taxon>Elysia</taxon>
    </lineage>
</organism>
<dbReference type="AlphaFoldDB" id="A0AAE0ZB44"/>
<evidence type="ECO:0000256" key="1">
    <source>
        <dbReference type="SAM" id="MobiDB-lite"/>
    </source>
</evidence>
<accession>A0AAE0ZB44</accession>
<feature type="region of interest" description="Disordered" evidence="1">
    <location>
        <begin position="45"/>
        <end position="66"/>
    </location>
</feature>
<evidence type="ECO:0000313" key="3">
    <source>
        <dbReference type="EMBL" id="KAK3766010.1"/>
    </source>
</evidence>
<dbReference type="InterPro" id="IPR029034">
    <property type="entry name" value="Cystine-knot_cytokine"/>
</dbReference>
<protein>
    <submittedName>
        <fullName evidence="3">Uncharacterized protein</fullName>
    </submittedName>
</protein>